<feature type="compositionally biased region" description="Basic and acidic residues" evidence="1">
    <location>
        <begin position="167"/>
        <end position="178"/>
    </location>
</feature>
<feature type="signal peptide" evidence="2">
    <location>
        <begin position="1"/>
        <end position="15"/>
    </location>
</feature>
<sequence length="227" mass="25300">MMLLLLLRQFYSTFCLSSLRNIQSQTFQQLHCSPNAELQALVSTCPHPSILHPENFIMFRLIAREVTRERGEIPSLAGPITAPKQDERNLGCKRAPMYGGEAQITADDSETTKGVFVPFALHTELEGQSSAALRTSLQHSTAACRKVQNASDEGTNQLQSAQIYKSGDIRKAAPDHTRCGRSSRGVCRNHHPARRAGDQGSFWRKKQAWRSSLPTFFLVACWKVSPC</sequence>
<evidence type="ECO:0000256" key="1">
    <source>
        <dbReference type="SAM" id="MobiDB-lite"/>
    </source>
</evidence>
<dbReference type="EMBL" id="ML119695">
    <property type="protein sequence ID" value="RPA79754.1"/>
    <property type="molecule type" value="Genomic_DNA"/>
</dbReference>
<gene>
    <name evidence="3" type="ORF">BJ508DRAFT_415748</name>
</gene>
<evidence type="ECO:0000313" key="3">
    <source>
        <dbReference type="EMBL" id="RPA79754.1"/>
    </source>
</evidence>
<feature type="region of interest" description="Disordered" evidence="1">
    <location>
        <begin position="164"/>
        <end position="200"/>
    </location>
</feature>
<protein>
    <submittedName>
        <fullName evidence="3">Uncharacterized protein</fullName>
    </submittedName>
</protein>
<feature type="chain" id="PRO_5018110663" evidence="2">
    <location>
        <begin position="16"/>
        <end position="227"/>
    </location>
</feature>
<dbReference type="Proteomes" id="UP000275078">
    <property type="component" value="Unassembled WGS sequence"/>
</dbReference>
<dbReference type="AlphaFoldDB" id="A0A3N4IDC9"/>
<evidence type="ECO:0000256" key="2">
    <source>
        <dbReference type="SAM" id="SignalP"/>
    </source>
</evidence>
<reference evidence="3 4" key="1">
    <citation type="journal article" date="2018" name="Nat. Ecol. Evol.">
        <title>Pezizomycetes genomes reveal the molecular basis of ectomycorrhizal truffle lifestyle.</title>
        <authorList>
            <person name="Murat C."/>
            <person name="Payen T."/>
            <person name="Noel B."/>
            <person name="Kuo A."/>
            <person name="Morin E."/>
            <person name="Chen J."/>
            <person name="Kohler A."/>
            <person name="Krizsan K."/>
            <person name="Balestrini R."/>
            <person name="Da Silva C."/>
            <person name="Montanini B."/>
            <person name="Hainaut M."/>
            <person name="Levati E."/>
            <person name="Barry K.W."/>
            <person name="Belfiori B."/>
            <person name="Cichocki N."/>
            <person name="Clum A."/>
            <person name="Dockter R.B."/>
            <person name="Fauchery L."/>
            <person name="Guy J."/>
            <person name="Iotti M."/>
            <person name="Le Tacon F."/>
            <person name="Lindquist E.A."/>
            <person name="Lipzen A."/>
            <person name="Malagnac F."/>
            <person name="Mello A."/>
            <person name="Molinier V."/>
            <person name="Miyauchi S."/>
            <person name="Poulain J."/>
            <person name="Riccioni C."/>
            <person name="Rubini A."/>
            <person name="Sitrit Y."/>
            <person name="Splivallo R."/>
            <person name="Traeger S."/>
            <person name="Wang M."/>
            <person name="Zifcakova L."/>
            <person name="Wipf D."/>
            <person name="Zambonelli A."/>
            <person name="Paolocci F."/>
            <person name="Nowrousian M."/>
            <person name="Ottonello S."/>
            <person name="Baldrian P."/>
            <person name="Spatafora J.W."/>
            <person name="Henrissat B."/>
            <person name="Nagy L.G."/>
            <person name="Aury J.M."/>
            <person name="Wincker P."/>
            <person name="Grigoriev I.V."/>
            <person name="Bonfante P."/>
            <person name="Martin F.M."/>
        </authorList>
    </citation>
    <scope>NUCLEOTIDE SEQUENCE [LARGE SCALE GENOMIC DNA]</scope>
    <source>
        <strain evidence="3 4">RN42</strain>
    </source>
</reference>
<evidence type="ECO:0000313" key="4">
    <source>
        <dbReference type="Proteomes" id="UP000275078"/>
    </source>
</evidence>
<accession>A0A3N4IDC9</accession>
<proteinExistence type="predicted"/>
<organism evidence="3 4">
    <name type="scientific">Ascobolus immersus RN42</name>
    <dbReference type="NCBI Taxonomy" id="1160509"/>
    <lineage>
        <taxon>Eukaryota</taxon>
        <taxon>Fungi</taxon>
        <taxon>Dikarya</taxon>
        <taxon>Ascomycota</taxon>
        <taxon>Pezizomycotina</taxon>
        <taxon>Pezizomycetes</taxon>
        <taxon>Pezizales</taxon>
        <taxon>Ascobolaceae</taxon>
        <taxon>Ascobolus</taxon>
    </lineage>
</organism>
<name>A0A3N4IDC9_ASCIM</name>
<keyword evidence="4" id="KW-1185">Reference proteome</keyword>
<keyword evidence="2" id="KW-0732">Signal</keyword>